<keyword evidence="4 5" id="KW-0175">Coiled coil</keyword>
<comment type="subcellular location">
    <subcellularLocation>
        <location evidence="1">Cell envelope</location>
    </subcellularLocation>
</comment>
<dbReference type="InterPro" id="IPR006143">
    <property type="entry name" value="RND_pump_MFP"/>
</dbReference>
<dbReference type="Proteomes" id="UP001229773">
    <property type="component" value="Chromosome"/>
</dbReference>
<protein>
    <submittedName>
        <fullName evidence="8">Efflux RND transporter periplasmic adaptor subunit</fullName>
    </submittedName>
</protein>
<dbReference type="PANTHER" id="PTHR30469">
    <property type="entry name" value="MULTIDRUG RESISTANCE PROTEIN MDTA"/>
    <property type="match status" value="1"/>
</dbReference>
<dbReference type="GO" id="GO:0030313">
    <property type="term" value="C:cell envelope"/>
    <property type="evidence" value="ECO:0007669"/>
    <property type="project" value="UniProtKB-SubCell"/>
</dbReference>
<comment type="similarity">
    <text evidence="2">Belongs to the membrane fusion protein (MFP) (TC 8.A.1) family.</text>
</comment>
<feature type="domain" description="Multidrug resistance protein MdtA-like barrel-sandwich hybrid" evidence="6">
    <location>
        <begin position="60"/>
        <end position="214"/>
    </location>
</feature>
<accession>A0ABD7Z476</accession>
<evidence type="ECO:0000313" key="8">
    <source>
        <dbReference type="EMBL" id="WLS99333.1"/>
    </source>
</evidence>
<name>A0ABD7Z476_9NEIS</name>
<organism evidence="8 9">
    <name type="scientific">Snodgrassella alvi</name>
    <dbReference type="NCBI Taxonomy" id="1196083"/>
    <lineage>
        <taxon>Bacteria</taxon>
        <taxon>Pseudomonadati</taxon>
        <taxon>Pseudomonadota</taxon>
        <taxon>Betaproteobacteria</taxon>
        <taxon>Neisseriales</taxon>
        <taxon>Neisseriaceae</taxon>
        <taxon>Snodgrassella</taxon>
    </lineage>
</organism>
<evidence type="ECO:0000256" key="4">
    <source>
        <dbReference type="ARBA" id="ARBA00023054"/>
    </source>
</evidence>
<dbReference type="Gene3D" id="2.40.420.20">
    <property type="match status" value="1"/>
</dbReference>
<feature type="coiled-coil region" evidence="5">
    <location>
        <begin position="145"/>
        <end position="179"/>
    </location>
</feature>
<dbReference type="EMBL" id="CP132375">
    <property type="protein sequence ID" value="WLS99333.1"/>
    <property type="molecule type" value="Genomic_DNA"/>
</dbReference>
<dbReference type="InterPro" id="IPR058625">
    <property type="entry name" value="MdtA-like_BSH"/>
</dbReference>
<evidence type="ECO:0000256" key="2">
    <source>
        <dbReference type="ARBA" id="ARBA00009477"/>
    </source>
</evidence>
<dbReference type="AlphaFoldDB" id="A0ABD7Z476"/>
<reference evidence="8 9" key="1">
    <citation type="submission" date="2023-08" db="EMBL/GenBank/DDBJ databases">
        <title>Complete genome sequences of 12 bacterial strains from the honey bee gut, resolved with long-read nanopore sequencing.</title>
        <authorList>
            <person name="Kwong W.K."/>
            <person name="Acheampong S."/>
            <person name="Polat M.F."/>
        </authorList>
    </citation>
    <scope>NUCLEOTIDE SEQUENCE [LARGE SCALE GENOMIC DNA]</scope>
    <source>
        <strain evidence="9">wkB9</strain>
    </source>
</reference>
<dbReference type="PANTHER" id="PTHR30469:SF33">
    <property type="entry name" value="SLR1207 PROTEIN"/>
    <property type="match status" value="1"/>
</dbReference>
<sequence length="395" mass="43355">MKKKWVKRFVWLLVVVVLVAVVWSLFFKPKDQMNFVTDDVRRSDIMQTVNATGEIAAAQLVDVGAQASGQIKKLYVKLGQQVKKGDLIADIDSTTQLNTLNTNKAKLDTYRAQLVSAQIALKMKQRAFDRERALMGQDATSKADFDNAQDNLAAARANVAELKSQIRQTQIAINTSEADLGYTRITAPMDGTVVSIPVEEGQTVNSSQNTPTIVQLADLSKMLNKMQIAEGDMSKVKAGMHLTFTTLADNNKVRKATLEAVDPGLTKMSQGSYDTSTDTTDTAIYYYARALVPNDDGTLHIGMTTQNNIFVKSVKNVLTVSNQAIRHNRGKKVVKVLGDNQQVQEKQIETGITDGMRTEVKSGLKEGDRVVLSALSKADAKNGVSKEPKMRGPRM</sequence>
<evidence type="ECO:0000259" key="6">
    <source>
        <dbReference type="Pfam" id="PF25917"/>
    </source>
</evidence>
<evidence type="ECO:0000259" key="7">
    <source>
        <dbReference type="Pfam" id="PF25967"/>
    </source>
</evidence>
<dbReference type="InterPro" id="IPR030190">
    <property type="entry name" value="MacA_alpha-hairpin_sf"/>
</dbReference>
<dbReference type="GeneID" id="32536972"/>
<evidence type="ECO:0000313" key="9">
    <source>
        <dbReference type="Proteomes" id="UP001229773"/>
    </source>
</evidence>
<evidence type="ECO:0000256" key="5">
    <source>
        <dbReference type="SAM" id="Coils"/>
    </source>
</evidence>
<proteinExistence type="inferred from homology"/>
<keyword evidence="3" id="KW-0813">Transport</keyword>
<dbReference type="Gene3D" id="6.10.140.1990">
    <property type="match status" value="1"/>
</dbReference>
<evidence type="ECO:0000256" key="1">
    <source>
        <dbReference type="ARBA" id="ARBA00004196"/>
    </source>
</evidence>
<dbReference type="Pfam" id="PF25917">
    <property type="entry name" value="BSH_RND"/>
    <property type="match status" value="1"/>
</dbReference>
<dbReference type="NCBIfam" id="TIGR01730">
    <property type="entry name" value="RND_mfp"/>
    <property type="match status" value="1"/>
</dbReference>
<dbReference type="Pfam" id="PF25967">
    <property type="entry name" value="RND-MFP_C"/>
    <property type="match status" value="1"/>
</dbReference>
<dbReference type="Gene3D" id="2.40.50.100">
    <property type="match status" value="1"/>
</dbReference>
<dbReference type="RefSeq" id="WP_051506402.1">
    <property type="nucleotide sequence ID" value="NZ_CP132375.1"/>
</dbReference>
<dbReference type="SUPFAM" id="SSF111369">
    <property type="entry name" value="HlyD-like secretion proteins"/>
    <property type="match status" value="1"/>
</dbReference>
<feature type="domain" description="Multidrug resistance protein MdtA-like C-terminal permuted SH3" evidence="7">
    <location>
        <begin position="316"/>
        <end position="375"/>
    </location>
</feature>
<gene>
    <name evidence="8" type="ORF">RAM05_04875</name>
</gene>
<evidence type="ECO:0000256" key="3">
    <source>
        <dbReference type="ARBA" id="ARBA00022448"/>
    </source>
</evidence>
<dbReference type="Gene3D" id="2.40.30.170">
    <property type="match status" value="1"/>
</dbReference>
<dbReference type="InterPro" id="IPR058627">
    <property type="entry name" value="MdtA-like_C"/>
</dbReference>